<comment type="caution">
    <text evidence="10">The sequence shown here is derived from an EMBL/GenBank/DDBJ whole genome shotgun (WGS) entry which is preliminary data.</text>
</comment>
<evidence type="ECO:0000256" key="9">
    <source>
        <dbReference type="SAM" id="Phobius"/>
    </source>
</evidence>
<feature type="transmembrane region" description="Helical" evidence="9">
    <location>
        <begin position="234"/>
        <end position="255"/>
    </location>
</feature>
<dbReference type="InterPro" id="IPR037294">
    <property type="entry name" value="ABC_BtuC-like"/>
</dbReference>
<protein>
    <submittedName>
        <fullName evidence="10">Metal ABC transporter permease</fullName>
    </submittedName>
</protein>
<dbReference type="Gene3D" id="1.10.3470.10">
    <property type="entry name" value="ABC transporter involved in vitamin B12 uptake, BtuC"/>
    <property type="match status" value="1"/>
</dbReference>
<evidence type="ECO:0000256" key="5">
    <source>
        <dbReference type="ARBA" id="ARBA00022692"/>
    </source>
</evidence>
<keyword evidence="4" id="KW-1003">Cell membrane</keyword>
<feature type="transmembrane region" description="Helical" evidence="9">
    <location>
        <begin position="106"/>
        <end position="127"/>
    </location>
</feature>
<dbReference type="Pfam" id="PF00950">
    <property type="entry name" value="ABC-3"/>
    <property type="match status" value="1"/>
</dbReference>
<evidence type="ECO:0000256" key="3">
    <source>
        <dbReference type="ARBA" id="ARBA00022448"/>
    </source>
</evidence>
<feature type="transmembrane region" description="Helical" evidence="9">
    <location>
        <begin position="16"/>
        <end position="38"/>
    </location>
</feature>
<dbReference type="SUPFAM" id="SSF81345">
    <property type="entry name" value="ABC transporter involved in vitamin B12 uptake, BtuC"/>
    <property type="match status" value="1"/>
</dbReference>
<gene>
    <name evidence="10" type="ORF">Q9295_15865</name>
</gene>
<evidence type="ECO:0000256" key="7">
    <source>
        <dbReference type="ARBA" id="ARBA00023136"/>
    </source>
</evidence>
<dbReference type="PANTHER" id="PTHR30477">
    <property type="entry name" value="ABC-TRANSPORTER METAL-BINDING PROTEIN"/>
    <property type="match status" value="1"/>
</dbReference>
<evidence type="ECO:0000256" key="4">
    <source>
        <dbReference type="ARBA" id="ARBA00022475"/>
    </source>
</evidence>
<organism evidence="10 11">
    <name type="scientific">Pseudogemmobacter lacusdianii</name>
    <dbReference type="NCBI Taxonomy" id="3069608"/>
    <lineage>
        <taxon>Bacteria</taxon>
        <taxon>Pseudomonadati</taxon>
        <taxon>Pseudomonadota</taxon>
        <taxon>Alphaproteobacteria</taxon>
        <taxon>Rhodobacterales</taxon>
        <taxon>Paracoccaceae</taxon>
        <taxon>Pseudogemmobacter</taxon>
    </lineage>
</organism>
<keyword evidence="3 8" id="KW-0813">Transport</keyword>
<feature type="transmembrane region" description="Helical" evidence="9">
    <location>
        <begin position="50"/>
        <end position="67"/>
    </location>
</feature>
<feature type="transmembrane region" description="Helical" evidence="9">
    <location>
        <begin position="73"/>
        <end position="94"/>
    </location>
</feature>
<name>A0ABU0W1F8_9RHOB</name>
<keyword evidence="6 9" id="KW-1133">Transmembrane helix</keyword>
<dbReference type="CDD" id="cd06550">
    <property type="entry name" value="TM_ABC_iron-siderophores_like"/>
    <property type="match status" value="1"/>
</dbReference>
<feature type="transmembrane region" description="Helical" evidence="9">
    <location>
        <begin position="261"/>
        <end position="282"/>
    </location>
</feature>
<keyword evidence="5 8" id="KW-0812">Transmembrane</keyword>
<sequence>MEILAPLFLQAGYNTALVTIGAALLGASAGAIGSFVLLRKRALVSDAISHATLPGLALAFIAMVWLTGEGRSLPGLMLGSALTAGLGLLAVDWLTRRTRLAEDAAIGAVLSVFFGFGVVLMTVIQTLNTGEQAGLAGYLLGSTAGMLRSEAELIAVAAGVTGAAIFALRRPFTLVCFDPEYAGGRGYPTGRVDLALMGLLLAVTVIGLKVAGLVLIVALTITPPVTARLWTDRPGQMVVIAALLGAAAAWIGTAISASGEGLPTGALIVLVAFALFVISLLLSPKRGLLAGLIRQRRFQTLVHERQGLLAILRNEPIYDSLTLRRLKARGWLRADGQVTPEGLSAARRAEADAARWQLYRQSHPAEAELLSGRMMEPMARVLPPDLLAELDSRLALAAAKRGEAL</sequence>
<dbReference type="RefSeq" id="WP_306681561.1">
    <property type="nucleotide sequence ID" value="NZ_JAVDBT010000017.1"/>
</dbReference>
<reference evidence="10 11" key="1">
    <citation type="submission" date="2023-08" db="EMBL/GenBank/DDBJ databases">
        <title>Characterization of two Paracoccaceae strains isolated from Phycosphere and proposal of Xinfangfangia lacusdiani sp. nov.</title>
        <authorList>
            <person name="Deng Y."/>
            <person name="Zhang Y.Q."/>
        </authorList>
    </citation>
    <scope>NUCLEOTIDE SEQUENCE [LARGE SCALE GENOMIC DNA]</scope>
    <source>
        <strain evidence="10 11">CPCC 101601</strain>
    </source>
</reference>
<dbReference type="PANTHER" id="PTHR30477:SF3">
    <property type="entry name" value="METAL TRANSPORT SYSTEM MEMBRANE PROTEIN CT_069-RELATED"/>
    <property type="match status" value="1"/>
</dbReference>
<evidence type="ECO:0000313" key="11">
    <source>
        <dbReference type="Proteomes" id="UP001239680"/>
    </source>
</evidence>
<dbReference type="Proteomes" id="UP001239680">
    <property type="component" value="Unassembled WGS sequence"/>
</dbReference>
<dbReference type="InterPro" id="IPR001626">
    <property type="entry name" value="ABC_TroCD"/>
</dbReference>
<keyword evidence="7 9" id="KW-0472">Membrane</keyword>
<comment type="similarity">
    <text evidence="2 8">Belongs to the ABC-3 integral membrane protein family.</text>
</comment>
<evidence type="ECO:0000313" key="10">
    <source>
        <dbReference type="EMBL" id="MDQ2067854.1"/>
    </source>
</evidence>
<proteinExistence type="inferred from homology"/>
<comment type="subcellular location">
    <subcellularLocation>
        <location evidence="1 8">Cell membrane</location>
        <topology evidence="1 8">Multi-pass membrane protein</topology>
    </subcellularLocation>
</comment>
<evidence type="ECO:0000256" key="1">
    <source>
        <dbReference type="ARBA" id="ARBA00004651"/>
    </source>
</evidence>
<evidence type="ECO:0000256" key="6">
    <source>
        <dbReference type="ARBA" id="ARBA00022989"/>
    </source>
</evidence>
<keyword evidence="11" id="KW-1185">Reference proteome</keyword>
<evidence type="ECO:0000256" key="8">
    <source>
        <dbReference type="RuleBase" id="RU003943"/>
    </source>
</evidence>
<feature type="transmembrane region" description="Helical" evidence="9">
    <location>
        <begin position="194"/>
        <end position="222"/>
    </location>
</feature>
<accession>A0ABU0W1F8</accession>
<dbReference type="EMBL" id="JAVDBT010000017">
    <property type="protein sequence ID" value="MDQ2067854.1"/>
    <property type="molecule type" value="Genomic_DNA"/>
</dbReference>
<evidence type="ECO:0000256" key="2">
    <source>
        <dbReference type="ARBA" id="ARBA00008034"/>
    </source>
</evidence>